<evidence type="ECO:0008006" key="5">
    <source>
        <dbReference type="Google" id="ProtNLM"/>
    </source>
</evidence>
<dbReference type="InterPro" id="IPR025341">
    <property type="entry name" value="DUF4247"/>
</dbReference>
<evidence type="ECO:0000313" key="3">
    <source>
        <dbReference type="EMBL" id="SMG24033.1"/>
    </source>
</evidence>
<protein>
    <recommendedName>
        <fullName evidence="5">DUF4247 domain-containing protein</fullName>
    </recommendedName>
</protein>
<dbReference type="Proteomes" id="UP000193834">
    <property type="component" value="Unassembled WGS sequence"/>
</dbReference>
<dbReference type="EMBL" id="FXAZ01000001">
    <property type="protein sequence ID" value="SMG24033.1"/>
    <property type="molecule type" value="Genomic_DNA"/>
</dbReference>
<dbReference type="AlphaFoldDB" id="A0A1X7J955"/>
<reference evidence="3 4" key="1">
    <citation type="submission" date="2017-04" db="EMBL/GenBank/DDBJ databases">
        <authorList>
            <person name="Afonso C.L."/>
            <person name="Miller P.J."/>
            <person name="Scott M.A."/>
            <person name="Spackman E."/>
            <person name="Goraichik I."/>
            <person name="Dimitrov K.M."/>
            <person name="Suarez D.L."/>
            <person name="Swayne D.E."/>
        </authorList>
    </citation>
    <scope>NUCLEOTIDE SEQUENCE [LARGE SCALE GENOMIC DNA]</scope>
    <source>
        <strain evidence="3 4">11</strain>
    </source>
</reference>
<evidence type="ECO:0000256" key="1">
    <source>
        <dbReference type="SAM" id="MobiDB-lite"/>
    </source>
</evidence>
<feature type="compositionally biased region" description="Polar residues" evidence="1">
    <location>
        <begin position="187"/>
        <end position="208"/>
    </location>
</feature>
<feature type="compositionally biased region" description="Basic residues" evidence="1">
    <location>
        <begin position="221"/>
        <end position="244"/>
    </location>
</feature>
<dbReference type="STRING" id="1852522.SAMN06295960_1344"/>
<feature type="chain" id="PRO_5038478345" description="DUF4247 domain-containing protein" evidence="2">
    <location>
        <begin position="24"/>
        <end position="244"/>
    </location>
</feature>
<proteinExistence type="predicted"/>
<dbReference type="Pfam" id="PF14042">
    <property type="entry name" value="DUF4247"/>
    <property type="match status" value="1"/>
</dbReference>
<sequence length="244" mass="27644">MKNKSLYWIKCLLVVTLIFPLLAACGQVNIAEQFPLESVTEDGNQTSYVYRAEKTTVPEAAKLLADKQRPEQISKEDTERMFLVYSNQIIQIQQDQEFPEDSLIEVASKEYVQKNYDRSFLEMYLTYKIVDSMFDSLKSIGKYRGYSDRKTYTPAKPYHAPTKEDLKKAPPITVDKKGSIFKRGSSKDSTVGSGGSIFNRTPSNSKGSISRDKSGTSVKKPTIKKQKPPKTRVGKGSVFRRGRR</sequence>
<evidence type="ECO:0000256" key="2">
    <source>
        <dbReference type="SAM" id="SignalP"/>
    </source>
</evidence>
<accession>A0A1X7J955</accession>
<feature type="compositionally biased region" description="Basic and acidic residues" evidence="1">
    <location>
        <begin position="161"/>
        <end position="178"/>
    </location>
</feature>
<dbReference type="PROSITE" id="PS51257">
    <property type="entry name" value="PROKAR_LIPOPROTEIN"/>
    <property type="match status" value="1"/>
</dbReference>
<feature type="region of interest" description="Disordered" evidence="1">
    <location>
        <begin position="148"/>
        <end position="244"/>
    </location>
</feature>
<name>A0A1X7J955_9BACL</name>
<feature type="signal peptide" evidence="2">
    <location>
        <begin position="1"/>
        <end position="23"/>
    </location>
</feature>
<keyword evidence="2" id="KW-0732">Signal</keyword>
<dbReference type="OrthoDB" id="2967172at2"/>
<evidence type="ECO:0000313" key="4">
    <source>
        <dbReference type="Proteomes" id="UP000193834"/>
    </source>
</evidence>
<gene>
    <name evidence="3" type="ORF">SAMN06295960_1344</name>
</gene>
<keyword evidence="4" id="KW-1185">Reference proteome</keyword>
<organism evidence="3 4">
    <name type="scientific">Paenibacillus aquistagni</name>
    <dbReference type="NCBI Taxonomy" id="1852522"/>
    <lineage>
        <taxon>Bacteria</taxon>
        <taxon>Bacillati</taxon>
        <taxon>Bacillota</taxon>
        <taxon>Bacilli</taxon>
        <taxon>Bacillales</taxon>
        <taxon>Paenibacillaceae</taxon>
        <taxon>Paenibacillus</taxon>
    </lineage>
</organism>